<protein>
    <submittedName>
        <fullName evidence="1">Uncharacterized protein</fullName>
    </submittedName>
</protein>
<reference evidence="1" key="1">
    <citation type="journal article" date="2008" name="Nature">
        <title>The amphioxus genome and the evolution of the chordate karyotype.</title>
        <authorList>
            <consortium name="US DOE Joint Genome Institute (JGI-PGF)"/>
            <person name="Putnam N.H."/>
            <person name="Butts T."/>
            <person name="Ferrier D.E.K."/>
            <person name="Furlong R.F."/>
            <person name="Hellsten U."/>
            <person name="Kawashima T."/>
            <person name="Robinson-Rechavi M."/>
            <person name="Shoguchi E."/>
            <person name="Terry A."/>
            <person name="Yu J.-K."/>
            <person name="Benito-Gutierrez E.L."/>
            <person name="Dubchak I."/>
            <person name="Garcia-Fernandez J."/>
            <person name="Gibson-Brown J.J."/>
            <person name="Grigoriev I.V."/>
            <person name="Horton A.C."/>
            <person name="de Jong P.J."/>
            <person name="Jurka J."/>
            <person name="Kapitonov V.V."/>
            <person name="Kohara Y."/>
            <person name="Kuroki Y."/>
            <person name="Lindquist E."/>
            <person name="Lucas S."/>
            <person name="Osoegawa K."/>
            <person name="Pennacchio L.A."/>
            <person name="Salamov A.A."/>
            <person name="Satou Y."/>
            <person name="Sauka-Spengler T."/>
            <person name="Schmutz J."/>
            <person name="Shin-I T."/>
            <person name="Toyoda A."/>
            <person name="Bronner-Fraser M."/>
            <person name="Fujiyama A."/>
            <person name="Holland L.Z."/>
            <person name="Holland P.W.H."/>
            <person name="Satoh N."/>
            <person name="Rokhsar D.S."/>
        </authorList>
    </citation>
    <scope>NUCLEOTIDE SEQUENCE [LARGE SCALE GENOMIC DNA]</scope>
    <source>
        <strain evidence="1">S238N-H82</strain>
        <tissue evidence="1">Testes</tissue>
    </source>
</reference>
<dbReference type="EMBL" id="GG666603">
    <property type="protein sequence ID" value="EEN50204.1"/>
    <property type="molecule type" value="Genomic_DNA"/>
</dbReference>
<evidence type="ECO:0000313" key="1">
    <source>
        <dbReference type="EMBL" id="EEN50204.1"/>
    </source>
</evidence>
<organism>
    <name type="scientific">Branchiostoma floridae</name>
    <name type="common">Florida lancelet</name>
    <name type="synonym">Amphioxus</name>
    <dbReference type="NCBI Taxonomy" id="7739"/>
    <lineage>
        <taxon>Eukaryota</taxon>
        <taxon>Metazoa</taxon>
        <taxon>Chordata</taxon>
        <taxon>Cephalochordata</taxon>
        <taxon>Leptocardii</taxon>
        <taxon>Amphioxiformes</taxon>
        <taxon>Branchiostomatidae</taxon>
        <taxon>Branchiostoma</taxon>
    </lineage>
</organism>
<name>C3ZBG7_BRAFL</name>
<sequence>MAATRVAWQQRIRIKGMTDDLKATGGLQSLAKLYRIPRSAKLTVNANGGLPLSLLVVYRIMMLRSGDPPQSAVSQAAACAIIYPNQCAGGPLYRLHRPPPIVRTP</sequence>
<gene>
    <name evidence="1" type="ORF">BRAFLDRAFT_65041</name>
</gene>
<accession>C3ZBG7</accession>
<dbReference type="InParanoid" id="C3ZBG7"/>
<dbReference type="AlphaFoldDB" id="C3ZBG7"/>
<proteinExistence type="predicted"/>